<feature type="domain" description="Integrase catalytic" evidence="2">
    <location>
        <begin position="34"/>
        <end position="194"/>
    </location>
</feature>
<dbReference type="Proteomes" id="UP001165090">
    <property type="component" value="Unassembled WGS sequence"/>
</dbReference>
<dbReference type="PANTHER" id="PTHR37984">
    <property type="entry name" value="PROTEIN CBG26694"/>
    <property type="match status" value="1"/>
</dbReference>
<dbReference type="SUPFAM" id="SSF53098">
    <property type="entry name" value="Ribonuclease H-like"/>
    <property type="match status" value="1"/>
</dbReference>
<evidence type="ECO:0000313" key="3">
    <source>
        <dbReference type="EMBL" id="GLI67810.1"/>
    </source>
</evidence>
<dbReference type="InterPro" id="IPR016197">
    <property type="entry name" value="Chromo-like_dom_sf"/>
</dbReference>
<proteinExistence type="predicted"/>
<protein>
    <recommendedName>
        <fullName evidence="2">Integrase catalytic domain-containing protein</fullName>
    </recommendedName>
</protein>
<gene>
    <name evidence="3" type="ORF">VaNZ11_012060</name>
</gene>
<dbReference type="Gene3D" id="3.30.420.10">
    <property type="entry name" value="Ribonuclease H-like superfamily/Ribonuclease H"/>
    <property type="match status" value="1"/>
</dbReference>
<name>A0ABQ5SD28_9CHLO</name>
<evidence type="ECO:0000259" key="2">
    <source>
        <dbReference type="PROSITE" id="PS50994"/>
    </source>
</evidence>
<dbReference type="EMBL" id="BSDZ01000079">
    <property type="protein sequence ID" value="GLI67810.1"/>
    <property type="molecule type" value="Genomic_DNA"/>
</dbReference>
<dbReference type="InterPro" id="IPR050951">
    <property type="entry name" value="Retrovirus_Pol_polyprotein"/>
</dbReference>
<sequence>MDRSVDTYTTTCPSCQRCKHRQGRPLGKFQPLPIPERPSQSISLDLITDLPKSHRGDDAIAVFVCRLSKMMRVIPVSTNITAERLAEVAYDWVFLFYGQPDSIVSDRDPKFTGTFWQTLFKLSGTSLDMSTAHHPQTDGQTERANRTLEEMLRHYVDANHNNWCDLLPQLEFAYNSSVQASTGFTPFKLVLGYEPTTPLQLLAKHPNWEPANPSVTPFMIDREIALSQAKLHVKAAQHRQAAYADKRRAEHTFAAGDKVLLSTAHLKLVTGDSRTKFNSRYVGPFTIEAMVSKNAARLKLPAHMQIHPVVNVRQLRPFRTVDDAFPDRAVAQATPEPFVNSTGDLWWHVEAIVSRHITPITGRVTYGVKFKGYDESEKIFINEAKPLVISTRLLPTTSWSSLELELRGRNPSRRGDGVTVRTAQKRHLE</sequence>
<reference evidence="3 4" key="1">
    <citation type="journal article" date="2023" name="IScience">
        <title>Expanded male sex-determining region conserved during the evolution of homothallism in the green alga Volvox.</title>
        <authorList>
            <person name="Yamamoto K."/>
            <person name="Matsuzaki R."/>
            <person name="Mahakham W."/>
            <person name="Heman W."/>
            <person name="Sekimoto H."/>
            <person name="Kawachi M."/>
            <person name="Minakuchi Y."/>
            <person name="Toyoda A."/>
            <person name="Nozaki H."/>
        </authorList>
    </citation>
    <scope>NUCLEOTIDE SEQUENCE [LARGE SCALE GENOMIC DNA]</scope>
    <source>
        <strain evidence="3 4">NIES-4468</strain>
    </source>
</reference>
<feature type="region of interest" description="Disordered" evidence="1">
    <location>
        <begin position="410"/>
        <end position="429"/>
    </location>
</feature>
<keyword evidence="4" id="KW-1185">Reference proteome</keyword>
<dbReference type="InterPro" id="IPR036397">
    <property type="entry name" value="RNaseH_sf"/>
</dbReference>
<accession>A0ABQ5SD28</accession>
<dbReference type="InterPro" id="IPR001584">
    <property type="entry name" value="Integrase_cat-core"/>
</dbReference>
<evidence type="ECO:0000313" key="4">
    <source>
        <dbReference type="Proteomes" id="UP001165090"/>
    </source>
</evidence>
<dbReference type="InterPro" id="IPR012337">
    <property type="entry name" value="RNaseH-like_sf"/>
</dbReference>
<dbReference type="PANTHER" id="PTHR37984:SF5">
    <property type="entry name" value="PROTEIN NYNRIN-LIKE"/>
    <property type="match status" value="1"/>
</dbReference>
<comment type="caution">
    <text evidence="3">The sequence shown here is derived from an EMBL/GenBank/DDBJ whole genome shotgun (WGS) entry which is preliminary data.</text>
</comment>
<evidence type="ECO:0000256" key="1">
    <source>
        <dbReference type="SAM" id="MobiDB-lite"/>
    </source>
</evidence>
<dbReference type="Pfam" id="PF24626">
    <property type="entry name" value="SH3_Tf2-1"/>
    <property type="match status" value="1"/>
</dbReference>
<dbReference type="InterPro" id="IPR056924">
    <property type="entry name" value="SH3_Tf2-1"/>
</dbReference>
<dbReference type="SUPFAM" id="SSF54160">
    <property type="entry name" value="Chromo domain-like"/>
    <property type="match status" value="1"/>
</dbReference>
<dbReference type="CDD" id="cd00024">
    <property type="entry name" value="CD_CSD"/>
    <property type="match status" value="1"/>
</dbReference>
<organism evidence="3 4">
    <name type="scientific">Volvox africanus</name>
    <dbReference type="NCBI Taxonomy" id="51714"/>
    <lineage>
        <taxon>Eukaryota</taxon>
        <taxon>Viridiplantae</taxon>
        <taxon>Chlorophyta</taxon>
        <taxon>core chlorophytes</taxon>
        <taxon>Chlorophyceae</taxon>
        <taxon>CS clade</taxon>
        <taxon>Chlamydomonadales</taxon>
        <taxon>Volvocaceae</taxon>
        <taxon>Volvox</taxon>
    </lineage>
</organism>
<dbReference type="PROSITE" id="PS50994">
    <property type="entry name" value="INTEGRASE"/>
    <property type="match status" value="1"/>
</dbReference>